<reference evidence="3" key="1">
    <citation type="journal article" date="2011" name="Nat. Biotechnol.">
        <title>The genomic sequence of the Chinese hamster ovary (CHO)-K1 cell line.</title>
        <authorList>
            <person name="Xu X."/>
            <person name="Nagarajan H."/>
            <person name="Lewis N.E."/>
            <person name="Pan S."/>
            <person name="Cai Z."/>
            <person name="Liu X."/>
            <person name="Chen W."/>
            <person name="Xie M."/>
            <person name="Wang W."/>
            <person name="Hammond S."/>
            <person name="Andersen M.R."/>
            <person name="Neff N."/>
            <person name="Passarelli B."/>
            <person name="Koh W."/>
            <person name="Fan H.C."/>
            <person name="Wang J."/>
            <person name="Gui Y."/>
            <person name="Lee K.H."/>
            <person name="Betenbaugh M.J."/>
            <person name="Quake S.R."/>
            <person name="Famili I."/>
            <person name="Palsson B.O."/>
            <person name="Wang J."/>
        </authorList>
    </citation>
    <scope>NUCLEOTIDE SEQUENCE [LARGE SCALE GENOMIC DNA]</scope>
    <source>
        <strain evidence="3">CHO K1 cell line</strain>
    </source>
</reference>
<name>G3HAL5_CRIGR</name>
<protein>
    <submittedName>
        <fullName evidence="2">Uncharacterized protein</fullName>
    </submittedName>
</protein>
<sequence length="52" mass="6028">MGMGAPSPQKHLKHLQKQDYCFLGKEHMWVSGRGQKKNTQPLRKSKEKSFNT</sequence>
<dbReference type="EMBL" id="JH000253">
    <property type="protein sequence ID" value="EGV96928.1"/>
    <property type="molecule type" value="Genomic_DNA"/>
</dbReference>
<evidence type="ECO:0000313" key="3">
    <source>
        <dbReference type="Proteomes" id="UP000001075"/>
    </source>
</evidence>
<evidence type="ECO:0000313" key="2">
    <source>
        <dbReference type="EMBL" id="EGV96928.1"/>
    </source>
</evidence>
<accession>G3HAL5</accession>
<dbReference type="Proteomes" id="UP000001075">
    <property type="component" value="Unassembled WGS sequence"/>
</dbReference>
<organism evidence="2 3">
    <name type="scientific">Cricetulus griseus</name>
    <name type="common">Chinese hamster</name>
    <name type="synonym">Cricetulus barabensis griseus</name>
    <dbReference type="NCBI Taxonomy" id="10029"/>
    <lineage>
        <taxon>Eukaryota</taxon>
        <taxon>Metazoa</taxon>
        <taxon>Chordata</taxon>
        <taxon>Craniata</taxon>
        <taxon>Vertebrata</taxon>
        <taxon>Euteleostomi</taxon>
        <taxon>Mammalia</taxon>
        <taxon>Eutheria</taxon>
        <taxon>Euarchontoglires</taxon>
        <taxon>Glires</taxon>
        <taxon>Rodentia</taxon>
        <taxon>Myomorpha</taxon>
        <taxon>Muroidea</taxon>
        <taxon>Cricetidae</taxon>
        <taxon>Cricetinae</taxon>
        <taxon>Cricetulus</taxon>
    </lineage>
</organism>
<dbReference type="InParanoid" id="G3HAL5"/>
<dbReference type="AlphaFoldDB" id="G3HAL5"/>
<evidence type="ECO:0000256" key="1">
    <source>
        <dbReference type="SAM" id="MobiDB-lite"/>
    </source>
</evidence>
<proteinExistence type="predicted"/>
<gene>
    <name evidence="2" type="ORF">I79_007474</name>
</gene>
<feature type="region of interest" description="Disordered" evidence="1">
    <location>
        <begin position="30"/>
        <end position="52"/>
    </location>
</feature>